<keyword evidence="3" id="KW-1185">Reference proteome</keyword>
<evidence type="ECO:0000313" key="3">
    <source>
        <dbReference type="Proteomes" id="UP001054837"/>
    </source>
</evidence>
<dbReference type="Proteomes" id="UP001054837">
    <property type="component" value="Unassembled WGS sequence"/>
</dbReference>
<accession>A0AAV4QE57</accession>
<keyword evidence="1" id="KW-0472">Membrane</keyword>
<feature type="transmembrane region" description="Helical" evidence="1">
    <location>
        <begin position="32"/>
        <end position="50"/>
    </location>
</feature>
<keyword evidence="1" id="KW-0812">Transmembrane</keyword>
<name>A0AAV4QE57_9ARAC</name>
<dbReference type="EMBL" id="BPLQ01004228">
    <property type="protein sequence ID" value="GIY06549.1"/>
    <property type="molecule type" value="Genomic_DNA"/>
</dbReference>
<protein>
    <submittedName>
        <fullName evidence="2">Uncharacterized protein</fullName>
    </submittedName>
</protein>
<evidence type="ECO:0000256" key="1">
    <source>
        <dbReference type="SAM" id="Phobius"/>
    </source>
</evidence>
<sequence>MSSSFHSVASLMMPGDKTKCTLPGEGAQHSPIFVGPSFGIGCVAFLLYCLHSWNSGNLLCLLANSVVLRPGFSGDECIHVLFCFSPQNVSFNCSVQKCLQCTEMPAV</sequence>
<keyword evidence="1" id="KW-1133">Transmembrane helix</keyword>
<reference evidence="2 3" key="1">
    <citation type="submission" date="2021-06" db="EMBL/GenBank/DDBJ databases">
        <title>Caerostris darwini draft genome.</title>
        <authorList>
            <person name="Kono N."/>
            <person name="Arakawa K."/>
        </authorList>
    </citation>
    <scope>NUCLEOTIDE SEQUENCE [LARGE SCALE GENOMIC DNA]</scope>
</reference>
<gene>
    <name evidence="2" type="ORF">CDAR_262361</name>
</gene>
<proteinExistence type="predicted"/>
<evidence type="ECO:0000313" key="2">
    <source>
        <dbReference type="EMBL" id="GIY06549.1"/>
    </source>
</evidence>
<dbReference type="AlphaFoldDB" id="A0AAV4QE57"/>
<comment type="caution">
    <text evidence="2">The sequence shown here is derived from an EMBL/GenBank/DDBJ whole genome shotgun (WGS) entry which is preliminary data.</text>
</comment>
<organism evidence="2 3">
    <name type="scientific">Caerostris darwini</name>
    <dbReference type="NCBI Taxonomy" id="1538125"/>
    <lineage>
        <taxon>Eukaryota</taxon>
        <taxon>Metazoa</taxon>
        <taxon>Ecdysozoa</taxon>
        <taxon>Arthropoda</taxon>
        <taxon>Chelicerata</taxon>
        <taxon>Arachnida</taxon>
        <taxon>Araneae</taxon>
        <taxon>Araneomorphae</taxon>
        <taxon>Entelegynae</taxon>
        <taxon>Araneoidea</taxon>
        <taxon>Araneidae</taxon>
        <taxon>Caerostris</taxon>
    </lineage>
</organism>